<keyword evidence="6 8" id="KW-0149">Chlorophyll biosynthesis</keyword>
<dbReference type="NCBIfam" id="TIGR02031">
    <property type="entry name" value="BchD-ChlD"/>
    <property type="match status" value="1"/>
</dbReference>
<dbReference type="InterPro" id="IPR003593">
    <property type="entry name" value="AAA+_ATPase"/>
</dbReference>
<dbReference type="Pfam" id="PF17863">
    <property type="entry name" value="AAA_lid_2"/>
    <property type="match status" value="1"/>
</dbReference>
<evidence type="ECO:0000256" key="2">
    <source>
        <dbReference type="ARBA" id="ARBA00022531"/>
    </source>
</evidence>
<dbReference type="GO" id="GO:0016887">
    <property type="term" value="F:ATP hydrolysis activity"/>
    <property type="evidence" value="ECO:0007669"/>
    <property type="project" value="InterPro"/>
</dbReference>
<feature type="domain" description="VWFA" evidence="10">
    <location>
        <begin position="444"/>
        <end position="636"/>
    </location>
</feature>
<dbReference type="OrthoDB" id="9775079at2"/>
<evidence type="ECO:0000256" key="9">
    <source>
        <dbReference type="SAM" id="MobiDB-lite"/>
    </source>
</evidence>
<dbReference type="AlphaFoldDB" id="B8G7E5"/>
<dbReference type="RefSeq" id="WP_015941828.1">
    <property type="nucleotide sequence ID" value="NC_011831.1"/>
</dbReference>
<evidence type="ECO:0000256" key="5">
    <source>
        <dbReference type="ARBA" id="ARBA00022840"/>
    </source>
</evidence>
<sequence>MVQRVKELPTGPLPFTAIVGLEAARQALLLLAVDPLLTGVAIGAGAGTGKSALVRAFARMLAGGREFDPTLPCNLVEMPVGVSEDRLLGGIDIEATLALGERVHRSGLLARANGGLLYVDSVNLLDDSTINHILGALDSGVVRVEREGISVVEPARFVLLVTYDPAEGPPRRHLLDRLGLIVAPIGKAPVTTRAEVVRRNLQPHLDYEDDEALVLAGILAARELLPNVTITDDQIRQLSLTALALGIEGHRADMFAVRAARAAAALAGRDEVSNEDLELAVRLVMLPRATRLPEMTPAESQPPPPTPEPAPPPPSQQQEDDEQNNDDDQPPTPPDEELTVEDLILAAMETEVPPDILETPFTVRRRGRSGSRGTISGQRGRHIRSVPGNPAQGRLDVIATLRAAAPWQRLRASDHPPHQHRRGRIHLRAEDLHIKKYRSKAGTLFCFLVDASGSMALHRMRQAKGAVNSLLQQAYVHRDQVALLAFRGERADLLLPPSQSVELAKRALDVLPTGGGTPLAAALLAAYQISEQARARGIFRTTIVLITDGRPNVPLKADPTMDKNRRLEQARQEVQQLAGRLRAAGVGAVVIDTQRSFVSRGEAQQLAVWLGGRYVYLPNGRGDQIANAVIAASEEM</sequence>
<keyword evidence="3 8" id="KW-0436">Ligase</keyword>
<evidence type="ECO:0000256" key="8">
    <source>
        <dbReference type="RuleBase" id="RU362087"/>
    </source>
</evidence>
<dbReference type="GO" id="GO:0005524">
    <property type="term" value="F:ATP binding"/>
    <property type="evidence" value="ECO:0007669"/>
    <property type="project" value="UniProtKB-UniRule"/>
</dbReference>
<dbReference type="SUPFAM" id="SSF52540">
    <property type="entry name" value="P-loop containing nucleoside triphosphate hydrolases"/>
    <property type="match status" value="1"/>
</dbReference>
<dbReference type="Pfam" id="PF07728">
    <property type="entry name" value="AAA_5"/>
    <property type="match status" value="1"/>
</dbReference>
<dbReference type="STRING" id="326427.Cagg_3122"/>
<dbReference type="PANTHER" id="PTHR43473:SF2">
    <property type="entry name" value="MAGNESIUM-CHELATASE SUBUNIT CHLD, CHLOROPLASTIC"/>
    <property type="match status" value="1"/>
</dbReference>
<organism evidence="11 12">
    <name type="scientific">Chloroflexus aggregans (strain MD-66 / DSM 9485)</name>
    <dbReference type="NCBI Taxonomy" id="326427"/>
    <lineage>
        <taxon>Bacteria</taxon>
        <taxon>Bacillati</taxon>
        <taxon>Chloroflexota</taxon>
        <taxon>Chloroflexia</taxon>
        <taxon>Chloroflexales</taxon>
        <taxon>Chloroflexineae</taxon>
        <taxon>Chloroflexaceae</taxon>
        <taxon>Chloroflexus</taxon>
    </lineage>
</organism>
<dbReference type="eggNOG" id="COG1239">
    <property type="taxonomic scope" value="Bacteria"/>
</dbReference>
<dbReference type="SMART" id="SM00382">
    <property type="entry name" value="AAA"/>
    <property type="match status" value="1"/>
</dbReference>
<gene>
    <name evidence="11" type="ordered locus">Cagg_3122</name>
</gene>
<evidence type="ECO:0000259" key="10">
    <source>
        <dbReference type="PROSITE" id="PS50234"/>
    </source>
</evidence>
<comment type="catalytic activity">
    <reaction evidence="7 8">
        <text>protoporphyrin IX + Mg(2+) + ATP + H2O = Mg-protoporphyrin IX + ADP + phosphate + 3 H(+)</text>
        <dbReference type="Rhea" id="RHEA:13961"/>
        <dbReference type="ChEBI" id="CHEBI:15377"/>
        <dbReference type="ChEBI" id="CHEBI:15378"/>
        <dbReference type="ChEBI" id="CHEBI:18420"/>
        <dbReference type="ChEBI" id="CHEBI:30616"/>
        <dbReference type="ChEBI" id="CHEBI:43474"/>
        <dbReference type="ChEBI" id="CHEBI:57306"/>
        <dbReference type="ChEBI" id="CHEBI:60492"/>
        <dbReference type="ChEBI" id="CHEBI:456216"/>
        <dbReference type="EC" id="6.6.1.1"/>
    </reaction>
</comment>
<dbReference type="InterPro" id="IPR041628">
    <property type="entry name" value="ChlI/MoxR_AAA_lid"/>
</dbReference>
<dbReference type="KEGG" id="cag:Cagg_3122"/>
<keyword evidence="12" id="KW-1185">Reference proteome</keyword>
<evidence type="ECO:0000256" key="4">
    <source>
        <dbReference type="ARBA" id="ARBA00022741"/>
    </source>
</evidence>
<dbReference type="CDD" id="cd01451">
    <property type="entry name" value="vWA_Magnesium_chelatase"/>
    <property type="match status" value="1"/>
</dbReference>
<keyword evidence="8" id="KW-0077">Bacteriochlorophyll biosynthesis</keyword>
<dbReference type="Gene3D" id="3.40.50.410">
    <property type="entry name" value="von Willebrand factor, type A domain"/>
    <property type="match status" value="1"/>
</dbReference>
<dbReference type="Gene3D" id="3.40.50.300">
    <property type="entry name" value="P-loop containing nucleotide triphosphate hydrolases"/>
    <property type="match status" value="1"/>
</dbReference>
<dbReference type="EMBL" id="CP001337">
    <property type="protein sequence ID" value="ACL25980.1"/>
    <property type="molecule type" value="Genomic_DNA"/>
</dbReference>
<evidence type="ECO:0000313" key="11">
    <source>
        <dbReference type="EMBL" id="ACL25980.1"/>
    </source>
</evidence>
<comment type="pathway">
    <text evidence="8">Porphyrin-containing compound metabolism; bacteriochlorophyll biosynthesis.</text>
</comment>
<feature type="region of interest" description="Disordered" evidence="9">
    <location>
        <begin position="365"/>
        <end position="391"/>
    </location>
</feature>
<dbReference type="GO" id="GO:0016851">
    <property type="term" value="F:magnesium chelatase activity"/>
    <property type="evidence" value="ECO:0007669"/>
    <property type="project" value="UniProtKB-UniRule"/>
</dbReference>
<comment type="similarity">
    <text evidence="1 8">Belongs to the Mg-chelatase subunits D/I family.</text>
</comment>
<dbReference type="GO" id="GO:0015979">
    <property type="term" value="P:photosynthesis"/>
    <property type="evidence" value="ECO:0007669"/>
    <property type="project" value="UniProtKB-UniRule"/>
</dbReference>
<dbReference type="InterPro" id="IPR011776">
    <property type="entry name" value="Mg_chelatase_ATPase-dsu"/>
</dbReference>
<dbReference type="PANTHER" id="PTHR43473">
    <property type="entry name" value="MAGNESIUM-CHELATASE SUBUNIT CHLD, CHLOROPLASTIC"/>
    <property type="match status" value="1"/>
</dbReference>
<feature type="region of interest" description="Disordered" evidence="9">
    <location>
        <begin position="294"/>
        <end position="336"/>
    </location>
</feature>
<dbReference type="InterPro" id="IPR027417">
    <property type="entry name" value="P-loop_NTPase"/>
</dbReference>
<dbReference type="InterPro" id="IPR011704">
    <property type="entry name" value="ATPase_dyneun-rel_AAA"/>
</dbReference>
<evidence type="ECO:0000256" key="1">
    <source>
        <dbReference type="ARBA" id="ARBA00005799"/>
    </source>
</evidence>
<comment type="function">
    <text evidence="8">Involved in bacteriochlorophyll biosynthesis; introduces a magnesium ion into protoporphyrin IX to yield Mg-protoporphyrin IX.</text>
</comment>
<evidence type="ECO:0000256" key="6">
    <source>
        <dbReference type="ARBA" id="ARBA00023171"/>
    </source>
</evidence>
<dbReference type="SMART" id="SM00327">
    <property type="entry name" value="VWA"/>
    <property type="match status" value="1"/>
</dbReference>
<dbReference type="PROSITE" id="PS50234">
    <property type="entry name" value="VWFA"/>
    <property type="match status" value="1"/>
</dbReference>
<feature type="compositionally biased region" description="Pro residues" evidence="9">
    <location>
        <begin position="300"/>
        <end position="315"/>
    </location>
</feature>
<dbReference type="Pfam" id="PF13519">
    <property type="entry name" value="VWA_2"/>
    <property type="match status" value="1"/>
</dbReference>
<keyword evidence="2 8" id="KW-0602">Photosynthesis</keyword>
<dbReference type="Proteomes" id="UP000002508">
    <property type="component" value="Chromosome"/>
</dbReference>
<dbReference type="EC" id="6.6.1.1" evidence="8"/>
<dbReference type="InterPro" id="IPR041702">
    <property type="entry name" value="BchD/ChlD_VWA"/>
</dbReference>
<keyword evidence="5 8" id="KW-0067">ATP-binding</keyword>
<accession>B8G7E5</accession>
<protein>
    <recommendedName>
        <fullName evidence="8">Mg-protoporphyrin IX chelatase</fullName>
        <ecNumber evidence="8">6.6.1.1</ecNumber>
    </recommendedName>
</protein>
<name>B8G7E5_CHLAD</name>
<dbReference type="Gene3D" id="1.10.8.80">
    <property type="entry name" value="Magnesium chelatase subunit I, C-Terminal domain"/>
    <property type="match status" value="1"/>
</dbReference>
<feature type="compositionally biased region" description="Acidic residues" evidence="9">
    <location>
        <begin position="318"/>
        <end position="336"/>
    </location>
</feature>
<evidence type="ECO:0000313" key="12">
    <source>
        <dbReference type="Proteomes" id="UP000002508"/>
    </source>
</evidence>
<dbReference type="SUPFAM" id="SSF53300">
    <property type="entry name" value="vWA-like"/>
    <property type="match status" value="1"/>
</dbReference>
<dbReference type="InterPro" id="IPR002035">
    <property type="entry name" value="VWF_A"/>
</dbReference>
<evidence type="ECO:0000256" key="3">
    <source>
        <dbReference type="ARBA" id="ARBA00022598"/>
    </source>
</evidence>
<dbReference type="GO" id="GO:0030494">
    <property type="term" value="P:bacteriochlorophyll biosynthetic process"/>
    <property type="evidence" value="ECO:0007669"/>
    <property type="project" value="UniProtKB-UniPathway"/>
</dbReference>
<evidence type="ECO:0000256" key="7">
    <source>
        <dbReference type="ARBA" id="ARBA00048693"/>
    </source>
</evidence>
<proteinExistence type="inferred from homology"/>
<dbReference type="eggNOG" id="COG1240">
    <property type="taxonomic scope" value="Bacteria"/>
</dbReference>
<dbReference type="InterPro" id="IPR036465">
    <property type="entry name" value="vWFA_dom_sf"/>
</dbReference>
<dbReference type="HOGENOM" id="CLU_016684_6_2_0"/>
<keyword evidence="4 8" id="KW-0547">Nucleotide-binding</keyword>
<dbReference type="UniPathway" id="UPA00669"/>
<reference evidence="11" key="1">
    <citation type="submission" date="2008-12" db="EMBL/GenBank/DDBJ databases">
        <title>Complete sequence of Chloroflexus aggregans DSM 9485.</title>
        <authorList>
            <consortium name="US DOE Joint Genome Institute"/>
            <person name="Lucas S."/>
            <person name="Copeland A."/>
            <person name="Lapidus A."/>
            <person name="Glavina del Rio T."/>
            <person name="Dalin E."/>
            <person name="Tice H."/>
            <person name="Pitluck S."/>
            <person name="Foster B."/>
            <person name="Larimer F."/>
            <person name="Land M."/>
            <person name="Hauser L."/>
            <person name="Kyrpides N."/>
            <person name="Mikhailova N."/>
            <person name="Bryant D."/>
            <person name="Richardson P."/>
        </authorList>
    </citation>
    <scope>NUCLEOTIDE SEQUENCE</scope>
    <source>
        <strain evidence="11">DSM 9485</strain>
    </source>
</reference>